<reference evidence="1 2" key="1">
    <citation type="journal article" date="2018" name="Sci. Rep.">
        <title>Genomic signatures of local adaptation to the degree of environmental predictability in rotifers.</title>
        <authorList>
            <person name="Franch-Gras L."/>
            <person name="Hahn C."/>
            <person name="Garcia-Roger E.M."/>
            <person name="Carmona M.J."/>
            <person name="Serra M."/>
            <person name="Gomez A."/>
        </authorList>
    </citation>
    <scope>NUCLEOTIDE SEQUENCE [LARGE SCALE GENOMIC DNA]</scope>
    <source>
        <strain evidence="1">HYR1</strain>
    </source>
</reference>
<gene>
    <name evidence="1" type="ORF">BpHYR1_050772</name>
</gene>
<evidence type="ECO:0000313" key="2">
    <source>
        <dbReference type="Proteomes" id="UP000276133"/>
    </source>
</evidence>
<protein>
    <submittedName>
        <fullName evidence="1">Uncharacterized protein</fullName>
    </submittedName>
</protein>
<dbReference type="EMBL" id="REGN01012348">
    <property type="protein sequence ID" value="RMZ95729.1"/>
    <property type="molecule type" value="Genomic_DNA"/>
</dbReference>
<accession>A0A3M7P9R5</accession>
<name>A0A3M7P9R5_BRAPC</name>
<dbReference type="AlphaFoldDB" id="A0A3M7P9R5"/>
<evidence type="ECO:0000313" key="1">
    <source>
        <dbReference type="EMBL" id="RMZ95729.1"/>
    </source>
</evidence>
<comment type="caution">
    <text evidence="1">The sequence shown here is derived from an EMBL/GenBank/DDBJ whole genome shotgun (WGS) entry which is preliminary data.</text>
</comment>
<dbReference type="Proteomes" id="UP000276133">
    <property type="component" value="Unassembled WGS sequence"/>
</dbReference>
<keyword evidence="2" id="KW-1185">Reference proteome</keyword>
<sequence>MEKNRAWPHDQILDHMALRVTFCHKNTSCIINSDKAGVSPIFLLIQEIYYLSHKKNFRLGIIPITKKIKSFSSRHGSKIELGIKSIISNVFTKAKKVPKRVEKISSHFILI</sequence>
<organism evidence="1 2">
    <name type="scientific">Brachionus plicatilis</name>
    <name type="common">Marine rotifer</name>
    <name type="synonym">Brachionus muelleri</name>
    <dbReference type="NCBI Taxonomy" id="10195"/>
    <lineage>
        <taxon>Eukaryota</taxon>
        <taxon>Metazoa</taxon>
        <taxon>Spiralia</taxon>
        <taxon>Gnathifera</taxon>
        <taxon>Rotifera</taxon>
        <taxon>Eurotatoria</taxon>
        <taxon>Monogononta</taxon>
        <taxon>Pseudotrocha</taxon>
        <taxon>Ploima</taxon>
        <taxon>Brachionidae</taxon>
        <taxon>Brachionus</taxon>
    </lineage>
</organism>
<proteinExistence type="predicted"/>